<dbReference type="InterPro" id="IPR007110">
    <property type="entry name" value="Ig-like_dom"/>
</dbReference>
<keyword evidence="7" id="KW-1185">Reference proteome</keyword>
<reference evidence="6" key="3">
    <citation type="submission" date="2025-09" db="UniProtKB">
        <authorList>
            <consortium name="Ensembl"/>
        </authorList>
    </citation>
    <scope>IDENTIFICATION</scope>
    <source>
        <strain evidence="6">Hd-rR</strain>
    </source>
</reference>
<keyword evidence="2" id="KW-0963">Cytoplasm</keyword>
<dbReference type="AlphaFoldDB" id="A0A3B3I846"/>
<dbReference type="SMART" id="SM00408">
    <property type="entry name" value="IGc2"/>
    <property type="match status" value="3"/>
</dbReference>
<dbReference type="STRING" id="8090.ENSORLP00000039992"/>
<dbReference type="SMART" id="SM00409">
    <property type="entry name" value="IG"/>
    <property type="match status" value="3"/>
</dbReference>
<dbReference type="Bgee" id="ENSORLG00000030310">
    <property type="expression patterns" value="Expressed in muscle tissue and 4 other cell types or tissues"/>
</dbReference>
<sequence>QQQQLVTEMPPRFINPICDVETSEGSTVMFECSLMGIPSPVVSWFKGDKKIPHNNKKYLHSSDGDNHLLKIFKVSPQDSGVYTCRKSTLELKPESKRYSSSIERKKEKPVFLSQLSPASVMSGETAQLTVRVAGFPKPIVQWFHNGRAIKSSPVYRLIEEKEEYTLVITRVTSEYEGEYSCTAERWVEKMFQTRGQPPSFTVQIQPVRCSEGGEVSFQYKAQGDPVPHVKWYRGAFQIQPSRNCIILTHPDGSGLINIKSVKQGDSGLYTCKATNQFGEATCSAELVVFREQEQVTVVQKKGYKVSIQLTMLCFYSLCLHVC</sequence>
<keyword evidence="4" id="KW-0393">Immunoglobulin domain</keyword>
<dbReference type="InterPro" id="IPR003598">
    <property type="entry name" value="Ig_sub2"/>
</dbReference>
<accession>A0A3B3I846</accession>
<evidence type="ECO:0000256" key="1">
    <source>
        <dbReference type="ARBA" id="ARBA00004496"/>
    </source>
</evidence>
<dbReference type="PANTHER" id="PTHR47633:SF4">
    <property type="entry name" value="MYOPALLADIN ISOFORM X1"/>
    <property type="match status" value="1"/>
</dbReference>
<dbReference type="GO" id="GO:0005737">
    <property type="term" value="C:cytoplasm"/>
    <property type="evidence" value="ECO:0007669"/>
    <property type="project" value="UniProtKB-SubCell"/>
</dbReference>
<reference evidence="6" key="2">
    <citation type="submission" date="2025-08" db="UniProtKB">
        <authorList>
            <consortium name="Ensembl"/>
        </authorList>
    </citation>
    <scope>IDENTIFICATION</scope>
    <source>
        <strain evidence="6">Hd-rR</strain>
    </source>
</reference>
<dbReference type="InterPro" id="IPR036179">
    <property type="entry name" value="Ig-like_dom_sf"/>
</dbReference>
<keyword evidence="3" id="KW-1015">Disulfide bond</keyword>
<reference evidence="6 7" key="1">
    <citation type="journal article" date="2007" name="Nature">
        <title>The medaka draft genome and insights into vertebrate genome evolution.</title>
        <authorList>
            <person name="Kasahara M."/>
            <person name="Naruse K."/>
            <person name="Sasaki S."/>
            <person name="Nakatani Y."/>
            <person name="Qu W."/>
            <person name="Ahsan B."/>
            <person name="Yamada T."/>
            <person name="Nagayasu Y."/>
            <person name="Doi K."/>
            <person name="Kasai Y."/>
            <person name="Jindo T."/>
            <person name="Kobayashi D."/>
            <person name="Shimada A."/>
            <person name="Toyoda A."/>
            <person name="Kuroki Y."/>
            <person name="Fujiyama A."/>
            <person name="Sasaki T."/>
            <person name="Shimizu A."/>
            <person name="Asakawa S."/>
            <person name="Shimizu N."/>
            <person name="Hashimoto S."/>
            <person name="Yang J."/>
            <person name="Lee Y."/>
            <person name="Matsushima K."/>
            <person name="Sugano S."/>
            <person name="Sakaizumi M."/>
            <person name="Narita T."/>
            <person name="Ohishi K."/>
            <person name="Haga S."/>
            <person name="Ohta F."/>
            <person name="Nomoto H."/>
            <person name="Nogata K."/>
            <person name="Morishita T."/>
            <person name="Endo T."/>
            <person name="Shin-I T."/>
            <person name="Takeda H."/>
            <person name="Morishita S."/>
            <person name="Kohara Y."/>
        </authorList>
    </citation>
    <scope>NUCLEOTIDE SEQUENCE [LARGE SCALE GENOMIC DNA]</scope>
    <source>
        <strain evidence="6 7">Hd-rR</strain>
    </source>
</reference>
<feature type="domain" description="Ig-like" evidence="5">
    <location>
        <begin position="109"/>
        <end position="203"/>
    </location>
</feature>
<evidence type="ECO:0000256" key="2">
    <source>
        <dbReference type="ARBA" id="ARBA00022490"/>
    </source>
</evidence>
<dbReference type="InterPro" id="IPR013783">
    <property type="entry name" value="Ig-like_fold"/>
</dbReference>
<protein>
    <recommendedName>
        <fullName evidence="5">Ig-like domain-containing protein</fullName>
    </recommendedName>
</protein>
<dbReference type="SUPFAM" id="SSF48726">
    <property type="entry name" value="Immunoglobulin"/>
    <property type="match status" value="3"/>
</dbReference>
<dbReference type="Ensembl" id="ENSORLT00000044205.1">
    <property type="protein sequence ID" value="ENSORLP00000039992.1"/>
    <property type="gene ID" value="ENSORLG00000030310.1"/>
</dbReference>
<feature type="domain" description="Ig-like" evidence="5">
    <location>
        <begin position="11"/>
        <end position="103"/>
    </location>
</feature>
<evidence type="ECO:0000313" key="6">
    <source>
        <dbReference type="Ensembl" id="ENSORLP00000039992.1"/>
    </source>
</evidence>
<name>A0A3B3I846_ORYLA</name>
<evidence type="ECO:0000259" key="5">
    <source>
        <dbReference type="PROSITE" id="PS50835"/>
    </source>
</evidence>
<dbReference type="InterPro" id="IPR013098">
    <property type="entry name" value="Ig_I-set"/>
</dbReference>
<dbReference type="Gene3D" id="2.60.40.10">
    <property type="entry name" value="Immunoglobulins"/>
    <property type="match status" value="3"/>
</dbReference>
<evidence type="ECO:0000256" key="3">
    <source>
        <dbReference type="ARBA" id="ARBA00023157"/>
    </source>
</evidence>
<dbReference type="InParanoid" id="A0A3B3I846"/>
<evidence type="ECO:0000313" key="7">
    <source>
        <dbReference type="Proteomes" id="UP000001038"/>
    </source>
</evidence>
<organism evidence="6 7">
    <name type="scientific">Oryzias latipes</name>
    <name type="common">Japanese rice fish</name>
    <name type="synonym">Japanese killifish</name>
    <dbReference type="NCBI Taxonomy" id="8090"/>
    <lineage>
        <taxon>Eukaryota</taxon>
        <taxon>Metazoa</taxon>
        <taxon>Chordata</taxon>
        <taxon>Craniata</taxon>
        <taxon>Vertebrata</taxon>
        <taxon>Euteleostomi</taxon>
        <taxon>Actinopterygii</taxon>
        <taxon>Neopterygii</taxon>
        <taxon>Teleostei</taxon>
        <taxon>Neoteleostei</taxon>
        <taxon>Acanthomorphata</taxon>
        <taxon>Ovalentaria</taxon>
        <taxon>Atherinomorphae</taxon>
        <taxon>Beloniformes</taxon>
        <taxon>Adrianichthyidae</taxon>
        <taxon>Oryziinae</taxon>
        <taxon>Oryzias</taxon>
    </lineage>
</organism>
<dbReference type="GeneTree" id="ENSGT00940000171516"/>
<feature type="domain" description="Ig-like" evidence="5">
    <location>
        <begin position="207"/>
        <end position="287"/>
    </location>
</feature>
<evidence type="ECO:0000256" key="4">
    <source>
        <dbReference type="ARBA" id="ARBA00023319"/>
    </source>
</evidence>
<dbReference type="PANTHER" id="PTHR47633">
    <property type="entry name" value="IMMUNOGLOBULIN"/>
    <property type="match status" value="1"/>
</dbReference>
<dbReference type="FunFam" id="2.60.40.10:FF:000425">
    <property type="entry name" value="Myosin light chain kinase"/>
    <property type="match status" value="2"/>
</dbReference>
<dbReference type="PROSITE" id="PS50835">
    <property type="entry name" value="IG_LIKE"/>
    <property type="match status" value="3"/>
</dbReference>
<dbReference type="FunFam" id="2.60.40.10:FF:000032">
    <property type="entry name" value="palladin isoform X1"/>
    <property type="match status" value="1"/>
</dbReference>
<dbReference type="InterPro" id="IPR003599">
    <property type="entry name" value="Ig_sub"/>
</dbReference>
<dbReference type="Proteomes" id="UP000001038">
    <property type="component" value="Chromosome 21"/>
</dbReference>
<comment type="subcellular location">
    <subcellularLocation>
        <location evidence="1">Cytoplasm</location>
    </subcellularLocation>
</comment>
<dbReference type="Pfam" id="PF07679">
    <property type="entry name" value="I-set"/>
    <property type="match status" value="3"/>
</dbReference>
<proteinExistence type="predicted"/>